<keyword evidence="2" id="KW-1185">Reference proteome</keyword>
<dbReference type="RefSeq" id="WP_160178522.1">
    <property type="nucleotide sequence ID" value="NZ_CP047656.1"/>
</dbReference>
<dbReference type="Proteomes" id="UP000464524">
    <property type="component" value="Chromosome"/>
</dbReference>
<dbReference type="AlphaFoldDB" id="A0A857JJ52"/>
<dbReference type="KEGG" id="pmes:FX988_00894"/>
<evidence type="ECO:0000313" key="1">
    <source>
        <dbReference type="EMBL" id="QHJ10674.1"/>
    </source>
</evidence>
<reference evidence="1 2" key="1">
    <citation type="submission" date="2019-12" db="EMBL/GenBank/DDBJ databases">
        <title>Genome sequencing and assembly of endphytes of Porphyra tenera.</title>
        <authorList>
            <person name="Park J.M."/>
            <person name="Shin R."/>
            <person name="Jo S.H."/>
        </authorList>
    </citation>
    <scope>NUCLEOTIDE SEQUENCE [LARGE SCALE GENOMIC DNA]</scope>
    <source>
        <strain evidence="1 2">GPM4</strain>
    </source>
</reference>
<proteinExistence type="predicted"/>
<dbReference type="OrthoDB" id="5890620at2"/>
<evidence type="ECO:0000313" key="2">
    <source>
        <dbReference type="Proteomes" id="UP000464524"/>
    </source>
</evidence>
<sequence length="198" mass="22304">MHGTSLEEKQQQFNAFFTIEHAIRVNVKAVAAGFSLPDADDLGEHMPYAFRVASEATSMDAQTLRTLRNMGEHGEELASFLNAQSRKIDLLMSLVLQQQDDPSQAYESVKFGGGGIIVKCDEPFELEQIIELKLFLKEEASAIFCFGEVIGCEQVGEHYHVSLIYNCIREEDQDLLVRASLHLQTAQLRKRAKQQKND</sequence>
<dbReference type="EMBL" id="CP047656">
    <property type="protein sequence ID" value="QHJ10674.1"/>
    <property type="molecule type" value="Genomic_DNA"/>
</dbReference>
<accession>A0A857JJ52</accession>
<evidence type="ECO:0008006" key="3">
    <source>
        <dbReference type="Google" id="ProtNLM"/>
    </source>
</evidence>
<protein>
    <recommendedName>
        <fullName evidence="3">PilZ domain-containing protein</fullName>
    </recommendedName>
</protein>
<gene>
    <name evidence="1" type="ORF">FX988_00894</name>
</gene>
<name>A0A857JJ52_9ALTE</name>
<organism evidence="1 2">
    <name type="scientific">Paraglaciecola mesophila</name>
    <dbReference type="NCBI Taxonomy" id="197222"/>
    <lineage>
        <taxon>Bacteria</taxon>
        <taxon>Pseudomonadati</taxon>
        <taxon>Pseudomonadota</taxon>
        <taxon>Gammaproteobacteria</taxon>
        <taxon>Alteromonadales</taxon>
        <taxon>Alteromonadaceae</taxon>
        <taxon>Paraglaciecola</taxon>
    </lineage>
</organism>